<name>A0A1B6Q1Q8_SORBI</name>
<dbReference type="Proteomes" id="UP000000768">
    <property type="component" value="Chromosome 3"/>
</dbReference>
<dbReference type="EMBL" id="CM000762">
    <property type="protein sequence ID" value="KXG31868.1"/>
    <property type="molecule type" value="Genomic_DNA"/>
</dbReference>
<dbReference type="STRING" id="4558.A0A1B6Q1Q8"/>
<dbReference type="GO" id="GO:0009699">
    <property type="term" value="P:phenylpropanoid biosynthetic process"/>
    <property type="evidence" value="ECO:0007669"/>
    <property type="project" value="UniProtKB-ARBA"/>
</dbReference>
<evidence type="ECO:0000313" key="5">
    <source>
        <dbReference type="EMBL" id="KXG31868.1"/>
    </source>
</evidence>
<feature type="non-terminal residue" evidence="5">
    <location>
        <position position="175"/>
    </location>
</feature>
<dbReference type="Pfam" id="PF03018">
    <property type="entry name" value="Dirigent"/>
    <property type="match status" value="1"/>
</dbReference>
<dbReference type="InterPro" id="IPR044859">
    <property type="entry name" value="Allene_oxi_cyc_Dirigent"/>
</dbReference>
<dbReference type="InParanoid" id="A0A1B6Q1Q8"/>
<protein>
    <recommendedName>
        <fullName evidence="4">Dirigent protein</fullName>
    </recommendedName>
</protein>
<comment type="subunit">
    <text evidence="2 4">Homodimer.</text>
</comment>
<dbReference type="PANTHER" id="PTHR21495">
    <property type="entry name" value="NUCLEOPORIN-RELATED"/>
    <property type="match status" value="1"/>
</dbReference>
<keyword evidence="6" id="KW-1185">Reference proteome</keyword>
<evidence type="ECO:0000313" key="6">
    <source>
        <dbReference type="Proteomes" id="UP000000768"/>
    </source>
</evidence>
<comment type="function">
    <text evidence="4">Dirigent proteins impart stereoselectivity on the phenoxy radical-coupling reaction, yielding optically active lignans from two molecules of coniferyl alcohol in the biosynthesis of lignans, flavonolignans, and alkaloids and thus plays a central role in plant secondary metabolism.</text>
</comment>
<keyword evidence="4" id="KW-0052">Apoplast</keyword>
<reference evidence="6" key="2">
    <citation type="journal article" date="2018" name="Plant J.">
        <title>The Sorghum bicolor reference genome: improved assembly, gene annotations, a transcriptome atlas, and signatures of genome organization.</title>
        <authorList>
            <person name="McCormick R.F."/>
            <person name="Truong S.K."/>
            <person name="Sreedasyam A."/>
            <person name="Jenkins J."/>
            <person name="Shu S."/>
            <person name="Sims D."/>
            <person name="Kennedy M."/>
            <person name="Amirebrahimi M."/>
            <person name="Weers B.D."/>
            <person name="McKinley B."/>
            <person name="Mattison A."/>
            <person name="Morishige D.T."/>
            <person name="Grimwood J."/>
            <person name="Schmutz J."/>
            <person name="Mullet J.E."/>
        </authorList>
    </citation>
    <scope>NUCLEOTIDE SEQUENCE [LARGE SCALE GENOMIC DNA]</scope>
    <source>
        <strain evidence="6">cv. BTx623</strain>
    </source>
</reference>
<comment type="similarity">
    <text evidence="1 4">Belongs to the plant dirigent protein family.</text>
</comment>
<dbReference type="InterPro" id="IPR004265">
    <property type="entry name" value="Dirigent"/>
</dbReference>
<keyword evidence="3 4" id="KW-0964">Secreted</keyword>
<dbReference type="Gene3D" id="2.40.480.10">
    <property type="entry name" value="Allene oxide cyclase-like"/>
    <property type="match status" value="1"/>
</dbReference>
<organism evidence="5 6">
    <name type="scientific">Sorghum bicolor</name>
    <name type="common">Sorghum</name>
    <name type="synonym">Sorghum vulgare</name>
    <dbReference type="NCBI Taxonomy" id="4558"/>
    <lineage>
        <taxon>Eukaryota</taxon>
        <taxon>Viridiplantae</taxon>
        <taxon>Streptophyta</taxon>
        <taxon>Embryophyta</taxon>
        <taxon>Tracheophyta</taxon>
        <taxon>Spermatophyta</taxon>
        <taxon>Magnoliopsida</taxon>
        <taxon>Liliopsida</taxon>
        <taxon>Poales</taxon>
        <taxon>Poaceae</taxon>
        <taxon>PACMAD clade</taxon>
        <taxon>Panicoideae</taxon>
        <taxon>Andropogonodae</taxon>
        <taxon>Andropogoneae</taxon>
        <taxon>Sorghinae</taxon>
        <taxon>Sorghum</taxon>
    </lineage>
</organism>
<evidence type="ECO:0000256" key="2">
    <source>
        <dbReference type="ARBA" id="ARBA00011738"/>
    </source>
</evidence>
<dbReference type="AlphaFoldDB" id="A0A1B6Q1Q8"/>
<reference evidence="5 6" key="1">
    <citation type="journal article" date="2009" name="Nature">
        <title>The Sorghum bicolor genome and the diversification of grasses.</title>
        <authorList>
            <person name="Paterson A.H."/>
            <person name="Bowers J.E."/>
            <person name="Bruggmann R."/>
            <person name="Dubchak I."/>
            <person name="Grimwood J."/>
            <person name="Gundlach H."/>
            <person name="Haberer G."/>
            <person name="Hellsten U."/>
            <person name="Mitros T."/>
            <person name="Poliakov A."/>
            <person name="Schmutz J."/>
            <person name="Spannagl M."/>
            <person name="Tang H."/>
            <person name="Wang X."/>
            <person name="Wicker T."/>
            <person name="Bharti A.K."/>
            <person name="Chapman J."/>
            <person name="Feltus F.A."/>
            <person name="Gowik U."/>
            <person name="Grigoriev I.V."/>
            <person name="Lyons E."/>
            <person name="Maher C.A."/>
            <person name="Martis M."/>
            <person name="Narechania A."/>
            <person name="Otillar R.P."/>
            <person name="Penning B.W."/>
            <person name="Salamov A.A."/>
            <person name="Wang Y."/>
            <person name="Zhang L."/>
            <person name="Carpita N.C."/>
            <person name="Freeling M."/>
            <person name="Gingle A.R."/>
            <person name="Hash C.T."/>
            <person name="Keller B."/>
            <person name="Klein P."/>
            <person name="Kresovich S."/>
            <person name="McCann M.C."/>
            <person name="Ming R."/>
            <person name="Peterson D.G."/>
            <person name="Mehboob-ur-Rahman"/>
            <person name="Ware D."/>
            <person name="Westhoff P."/>
            <person name="Mayer K.F."/>
            <person name="Messing J."/>
            <person name="Rokhsar D.S."/>
        </authorList>
    </citation>
    <scope>NUCLEOTIDE SEQUENCE [LARGE SCALE GENOMIC DNA]</scope>
    <source>
        <strain evidence="6">cv. BTx623</strain>
    </source>
</reference>
<evidence type="ECO:0000256" key="1">
    <source>
        <dbReference type="ARBA" id="ARBA00010746"/>
    </source>
</evidence>
<sequence length="175" mass="18693">MSSDDAEEIGHTMIENEELCLCGMAGELLVLGGWHGSTSGTARQARVHHGLTHIHLYVHETCTGANATAAAVLQSPLGANSSFGSMAWWTTRRVGPDRSSQRVGRYQGVFYGTSGELGKGYPSISLHTLSVQGPFLGFTSTIERAVVGGTGKFRLACGYMLFKMISKPTPETDVN</sequence>
<evidence type="ECO:0000256" key="3">
    <source>
        <dbReference type="ARBA" id="ARBA00022525"/>
    </source>
</evidence>
<evidence type="ECO:0000256" key="4">
    <source>
        <dbReference type="RuleBase" id="RU363099"/>
    </source>
</evidence>
<dbReference type="GO" id="GO:0048046">
    <property type="term" value="C:apoplast"/>
    <property type="evidence" value="ECO:0007669"/>
    <property type="project" value="UniProtKB-SubCell"/>
</dbReference>
<dbReference type="Gramene" id="KXG31868">
    <property type="protein sequence ID" value="KXG31868"/>
    <property type="gene ID" value="SORBI_3003G069800"/>
</dbReference>
<comment type="subcellular location">
    <subcellularLocation>
        <location evidence="4">Secreted</location>
        <location evidence="4">Extracellular space</location>
        <location evidence="4">Apoplast</location>
    </subcellularLocation>
</comment>
<accession>A0A1B6Q1Q8</accession>
<proteinExistence type="inferred from homology"/>
<gene>
    <name evidence="5" type="ORF">SORBI_3003G069800</name>
</gene>